<dbReference type="OrthoDB" id="660497at2"/>
<dbReference type="AlphaFoldDB" id="A0A1H6T5G6"/>
<organism evidence="2 3">
    <name type="scientific">Cyclobacterium xiamenense</name>
    <dbReference type="NCBI Taxonomy" id="1297121"/>
    <lineage>
        <taxon>Bacteria</taxon>
        <taxon>Pseudomonadati</taxon>
        <taxon>Bacteroidota</taxon>
        <taxon>Cytophagia</taxon>
        <taxon>Cytophagales</taxon>
        <taxon>Cyclobacteriaceae</taxon>
        <taxon>Cyclobacterium</taxon>
    </lineage>
</organism>
<evidence type="ECO:0000256" key="1">
    <source>
        <dbReference type="SAM" id="SignalP"/>
    </source>
</evidence>
<evidence type="ECO:0000313" key="3">
    <source>
        <dbReference type="Proteomes" id="UP000199403"/>
    </source>
</evidence>
<dbReference type="Proteomes" id="UP000199403">
    <property type="component" value="Unassembled WGS sequence"/>
</dbReference>
<accession>A0A1H6T5G6</accession>
<proteinExistence type="predicted"/>
<evidence type="ECO:0000313" key="2">
    <source>
        <dbReference type="EMBL" id="SEI75333.1"/>
    </source>
</evidence>
<keyword evidence="1" id="KW-0732">Signal</keyword>
<dbReference type="EMBL" id="FNZH01000001">
    <property type="protein sequence ID" value="SEI75333.1"/>
    <property type="molecule type" value="Genomic_DNA"/>
</dbReference>
<sequence length="163" mass="18800">MKHPYTLKASITLLVLLAVVNTAFPQTSQTEVEIIQEAFGLEKEAALANFMDLGADAENFWAIYDEYEAARKKLGNERIQVISEYAQHYPNITDEKIIELFKRTNAFRKSFAKLQQTYFRKMKKEVGVQKAAQFWQLETYFSSLIQVNIYSLLPFIGENTQGN</sequence>
<protein>
    <submittedName>
        <fullName evidence="2">Uncharacterized protein</fullName>
    </submittedName>
</protein>
<dbReference type="STRING" id="1416801.SAMN05192553_101114"/>
<feature type="chain" id="PRO_5011639621" evidence="1">
    <location>
        <begin position="26"/>
        <end position="163"/>
    </location>
</feature>
<name>A0A1H6T5G6_9BACT</name>
<dbReference type="RefSeq" id="WP_092168030.1">
    <property type="nucleotide sequence ID" value="NZ_FNZH01000001.1"/>
</dbReference>
<feature type="signal peptide" evidence="1">
    <location>
        <begin position="1"/>
        <end position="25"/>
    </location>
</feature>
<gene>
    <name evidence="2" type="ORF">SAMN05192553_101114</name>
</gene>
<reference evidence="3" key="1">
    <citation type="submission" date="2016-10" db="EMBL/GenBank/DDBJ databases">
        <authorList>
            <person name="Varghese N."/>
            <person name="Submissions S."/>
        </authorList>
    </citation>
    <scope>NUCLEOTIDE SEQUENCE [LARGE SCALE GENOMIC DNA]</scope>
    <source>
        <strain evidence="3">IBRC-M 10761</strain>
    </source>
</reference>
<keyword evidence="3" id="KW-1185">Reference proteome</keyword>